<sequence length="106" mass="11570">MAATRLIHALQTGPRIPLQAFRKLEIVHGKVGPEHTGARKFAQNLVPVVRFHNPQLSVARTREADPSATSRLVLHPIDTDKSPIELDVRGLSVDDIVAKLQVEAAA</sequence>
<evidence type="ECO:0000313" key="2">
    <source>
        <dbReference type="Proteomes" id="UP000054408"/>
    </source>
</evidence>
<dbReference type="OrthoDB" id="1696305at2759"/>
<dbReference type="GeneID" id="25563154"/>
<dbReference type="EMBL" id="GL349445">
    <property type="protein sequence ID" value="KNC47134.1"/>
    <property type="molecule type" value="Genomic_DNA"/>
</dbReference>
<dbReference type="RefSeq" id="XP_013759910.1">
    <property type="nucleotide sequence ID" value="XM_013904456.1"/>
</dbReference>
<organism evidence="1 2">
    <name type="scientific">Thecamonas trahens ATCC 50062</name>
    <dbReference type="NCBI Taxonomy" id="461836"/>
    <lineage>
        <taxon>Eukaryota</taxon>
        <taxon>Apusozoa</taxon>
        <taxon>Apusomonadida</taxon>
        <taxon>Apusomonadidae</taxon>
        <taxon>Thecamonas</taxon>
    </lineage>
</organism>
<dbReference type="SUPFAM" id="SSF52833">
    <property type="entry name" value="Thioredoxin-like"/>
    <property type="match status" value="1"/>
</dbReference>
<accession>A0A0L0D495</accession>
<dbReference type="Proteomes" id="UP000054408">
    <property type="component" value="Unassembled WGS sequence"/>
</dbReference>
<name>A0A0L0D495_THETB</name>
<proteinExistence type="predicted"/>
<keyword evidence="2" id="KW-1185">Reference proteome</keyword>
<gene>
    <name evidence="1" type="ORF">AMSG_03563</name>
</gene>
<dbReference type="InterPro" id="IPR036249">
    <property type="entry name" value="Thioredoxin-like_sf"/>
</dbReference>
<dbReference type="AlphaFoldDB" id="A0A0L0D495"/>
<reference evidence="1 2" key="1">
    <citation type="submission" date="2010-05" db="EMBL/GenBank/DDBJ databases">
        <title>The Genome Sequence of Thecamonas trahens ATCC 50062.</title>
        <authorList>
            <consortium name="The Broad Institute Genome Sequencing Platform"/>
            <person name="Russ C."/>
            <person name="Cuomo C."/>
            <person name="Shea T."/>
            <person name="Young S.K."/>
            <person name="Zeng Q."/>
            <person name="Koehrsen M."/>
            <person name="Haas B."/>
            <person name="Borodovsky M."/>
            <person name="Guigo R."/>
            <person name="Alvarado L."/>
            <person name="Berlin A."/>
            <person name="Bochicchio J."/>
            <person name="Borenstein D."/>
            <person name="Chapman S."/>
            <person name="Chen Z."/>
            <person name="Freedman E."/>
            <person name="Gellesch M."/>
            <person name="Goldberg J."/>
            <person name="Griggs A."/>
            <person name="Gujja S."/>
            <person name="Heilman E."/>
            <person name="Heiman D."/>
            <person name="Hepburn T."/>
            <person name="Howarth C."/>
            <person name="Jen D."/>
            <person name="Larson L."/>
            <person name="Mehta T."/>
            <person name="Park D."/>
            <person name="Pearson M."/>
            <person name="Roberts A."/>
            <person name="Saif S."/>
            <person name="Shenoy N."/>
            <person name="Sisk P."/>
            <person name="Stolte C."/>
            <person name="Sykes S."/>
            <person name="Thomson T."/>
            <person name="Walk T."/>
            <person name="White J."/>
            <person name="Yandava C."/>
            <person name="Burger G."/>
            <person name="Gray M.W."/>
            <person name="Holland P.W.H."/>
            <person name="King N."/>
            <person name="Lang F.B.F."/>
            <person name="Roger A.J."/>
            <person name="Ruiz-Trillo I."/>
            <person name="Lander E."/>
            <person name="Nusbaum C."/>
        </authorList>
    </citation>
    <scope>NUCLEOTIDE SEQUENCE [LARGE SCALE GENOMIC DNA]</scope>
    <source>
        <strain evidence="1 2">ATCC 50062</strain>
    </source>
</reference>
<evidence type="ECO:0000313" key="1">
    <source>
        <dbReference type="EMBL" id="KNC47134.1"/>
    </source>
</evidence>
<evidence type="ECO:0008006" key="3">
    <source>
        <dbReference type="Google" id="ProtNLM"/>
    </source>
</evidence>
<protein>
    <recommendedName>
        <fullName evidence="3">Ribosomal protein/NADH dehydrogenase domain-containing protein</fullName>
    </recommendedName>
</protein>